<organism evidence="2 3">
    <name type="scientific">Streptomyces cremeus</name>
    <dbReference type="NCBI Taxonomy" id="66881"/>
    <lineage>
        <taxon>Bacteria</taxon>
        <taxon>Bacillati</taxon>
        <taxon>Actinomycetota</taxon>
        <taxon>Actinomycetes</taxon>
        <taxon>Kitasatosporales</taxon>
        <taxon>Streptomycetaceae</taxon>
        <taxon>Streptomyces</taxon>
    </lineage>
</organism>
<feature type="region of interest" description="Disordered" evidence="1">
    <location>
        <begin position="1"/>
        <end position="22"/>
    </location>
</feature>
<dbReference type="RefSeq" id="WP_345220037.1">
    <property type="nucleotide sequence ID" value="NZ_BAAAXE010000005.1"/>
</dbReference>
<dbReference type="Proteomes" id="UP001589718">
    <property type="component" value="Unassembled WGS sequence"/>
</dbReference>
<protein>
    <submittedName>
        <fullName evidence="2">Uncharacterized protein</fullName>
    </submittedName>
</protein>
<feature type="compositionally biased region" description="Polar residues" evidence="1">
    <location>
        <begin position="1"/>
        <end position="10"/>
    </location>
</feature>
<proteinExistence type="predicted"/>
<comment type="caution">
    <text evidence="2">The sequence shown here is derived from an EMBL/GenBank/DDBJ whole genome shotgun (WGS) entry which is preliminary data.</text>
</comment>
<evidence type="ECO:0000313" key="2">
    <source>
        <dbReference type="EMBL" id="MFB9518443.1"/>
    </source>
</evidence>
<name>A0ABV5P5S3_STRCM</name>
<evidence type="ECO:0000313" key="3">
    <source>
        <dbReference type="Proteomes" id="UP001589718"/>
    </source>
</evidence>
<dbReference type="EMBL" id="JBHMCR010000001">
    <property type="protein sequence ID" value="MFB9518443.1"/>
    <property type="molecule type" value="Genomic_DNA"/>
</dbReference>
<gene>
    <name evidence="2" type="ORF">ACFFTU_00490</name>
</gene>
<reference evidence="2 3" key="1">
    <citation type="submission" date="2024-09" db="EMBL/GenBank/DDBJ databases">
        <authorList>
            <person name="Sun Q."/>
            <person name="Mori K."/>
        </authorList>
    </citation>
    <scope>NUCLEOTIDE SEQUENCE [LARGE SCALE GENOMIC DNA]</scope>
    <source>
        <strain evidence="2 3">JCM 4362</strain>
    </source>
</reference>
<keyword evidence="3" id="KW-1185">Reference proteome</keyword>
<sequence length="106" mass="10732">MKIGSSSGRGTVSLHADDGREPYRRGHAGFNAVWAPGPPTAAAHFPQGGAGLVGIEEECELTERPRHHVVRGGLLIIGCAPDGELDGAAGQDLLALGVAEGVVEGG</sequence>
<accession>A0ABV5P5S3</accession>
<evidence type="ECO:0000256" key="1">
    <source>
        <dbReference type="SAM" id="MobiDB-lite"/>
    </source>
</evidence>